<sequence length="151" mass="17331">MAEVERKICGVFVMKDGRICIEKLHLGKQACSMTLEYEYTMNWVTLNSSEMMMRKKCLYVGPKPNGSFAETCCVNDMSDSIYFNKFYRDGGVVYSMSRVKYHSIEGEYTSIDSSGLTAMGYNSTWIKPPRGTWIKPISDDHDDSDVWLSFF</sequence>
<dbReference type="AlphaFoldDB" id="A0AAV6WFJ8"/>
<dbReference type="Proteomes" id="UP000826271">
    <property type="component" value="Unassembled WGS sequence"/>
</dbReference>
<protein>
    <recommendedName>
        <fullName evidence="3">DUF295 domain-containing protein</fullName>
    </recommendedName>
</protein>
<evidence type="ECO:0000313" key="1">
    <source>
        <dbReference type="EMBL" id="KAG8366529.1"/>
    </source>
</evidence>
<accession>A0AAV6WFJ8</accession>
<dbReference type="EMBL" id="WHWC01000017">
    <property type="protein sequence ID" value="KAG8366529.1"/>
    <property type="molecule type" value="Genomic_DNA"/>
</dbReference>
<proteinExistence type="predicted"/>
<reference evidence="1" key="1">
    <citation type="submission" date="2019-10" db="EMBL/GenBank/DDBJ databases">
        <authorList>
            <person name="Zhang R."/>
            <person name="Pan Y."/>
            <person name="Wang J."/>
            <person name="Ma R."/>
            <person name="Yu S."/>
        </authorList>
    </citation>
    <scope>NUCLEOTIDE SEQUENCE</scope>
    <source>
        <strain evidence="1">LA-IB0</strain>
        <tissue evidence="1">Leaf</tissue>
    </source>
</reference>
<name>A0AAV6WFJ8_9LAMI</name>
<gene>
    <name evidence="1" type="ORF">BUALT_Bualt17G0089400</name>
</gene>
<organism evidence="1 2">
    <name type="scientific">Buddleja alternifolia</name>
    <dbReference type="NCBI Taxonomy" id="168488"/>
    <lineage>
        <taxon>Eukaryota</taxon>
        <taxon>Viridiplantae</taxon>
        <taxon>Streptophyta</taxon>
        <taxon>Embryophyta</taxon>
        <taxon>Tracheophyta</taxon>
        <taxon>Spermatophyta</taxon>
        <taxon>Magnoliopsida</taxon>
        <taxon>eudicotyledons</taxon>
        <taxon>Gunneridae</taxon>
        <taxon>Pentapetalae</taxon>
        <taxon>asterids</taxon>
        <taxon>lamiids</taxon>
        <taxon>Lamiales</taxon>
        <taxon>Scrophulariaceae</taxon>
        <taxon>Buddlejeae</taxon>
        <taxon>Buddleja</taxon>
    </lineage>
</organism>
<keyword evidence="2" id="KW-1185">Reference proteome</keyword>
<evidence type="ECO:0000313" key="2">
    <source>
        <dbReference type="Proteomes" id="UP000826271"/>
    </source>
</evidence>
<evidence type="ECO:0008006" key="3">
    <source>
        <dbReference type="Google" id="ProtNLM"/>
    </source>
</evidence>
<comment type="caution">
    <text evidence="1">The sequence shown here is derived from an EMBL/GenBank/DDBJ whole genome shotgun (WGS) entry which is preliminary data.</text>
</comment>